<keyword evidence="2" id="KW-1185">Reference proteome</keyword>
<sequence>MRRGIGIGAQCGGGILCRLILKRLGRRGNAGGIEHHPRFQRLRQRYPSTGAPWRQRVAASLITPTTKATHDYRPPNP</sequence>
<protein>
    <submittedName>
        <fullName evidence="1">Uncharacterized protein</fullName>
    </submittedName>
</protein>
<organism evidence="1 2">
    <name type="scientific">Tistrella bauzanensis</name>
    <dbReference type="NCBI Taxonomy" id="657419"/>
    <lineage>
        <taxon>Bacteria</taxon>
        <taxon>Pseudomonadati</taxon>
        <taxon>Pseudomonadota</taxon>
        <taxon>Alphaproteobacteria</taxon>
        <taxon>Geminicoccales</taxon>
        <taxon>Geminicoccaceae</taxon>
        <taxon>Tistrella</taxon>
    </lineage>
</organism>
<evidence type="ECO:0000313" key="2">
    <source>
        <dbReference type="Proteomes" id="UP000603352"/>
    </source>
</evidence>
<accession>A0ABQ1IPL3</accession>
<proteinExistence type="predicted"/>
<name>A0ABQ1IPL3_9PROT</name>
<gene>
    <name evidence="1" type="ORF">GCM10011505_30060</name>
</gene>
<comment type="caution">
    <text evidence="1">The sequence shown here is derived from an EMBL/GenBank/DDBJ whole genome shotgun (WGS) entry which is preliminary data.</text>
</comment>
<reference evidence="2" key="1">
    <citation type="journal article" date="2019" name="Int. J. Syst. Evol. Microbiol.">
        <title>The Global Catalogue of Microorganisms (GCM) 10K type strain sequencing project: providing services to taxonomists for standard genome sequencing and annotation.</title>
        <authorList>
            <consortium name="The Broad Institute Genomics Platform"/>
            <consortium name="The Broad Institute Genome Sequencing Center for Infectious Disease"/>
            <person name="Wu L."/>
            <person name="Ma J."/>
        </authorList>
    </citation>
    <scope>NUCLEOTIDE SEQUENCE [LARGE SCALE GENOMIC DNA]</scope>
    <source>
        <strain evidence="2">CGMCC 1.10188</strain>
    </source>
</reference>
<dbReference type="Proteomes" id="UP000603352">
    <property type="component" value="Unassembled WGS sequence"/>
</dbReference>
<dbReference type="EMBL" id="BMDZ01000036">
    <property type="protein sequence ID" value="GGB46945.1"/>
    <property type="molecule type" value="Genomic_DNA"/>
</dbReference>
<evidence type="ECO:0000313" key="1">
    <source>
        <dbReference type="EMBL" id="GGB46945.1"/>
    </source>
</evidence>